<keyword evidence="3" id="KW-1185">Reference proteome</keyword>
<protein>
    <submittedName>
        <fullName evidence="2">Phage tail protein</fullName>
    </submittedName>
</protein>
<reference evidence="3" key="1">
    <citation type="journal article" date="2019" name="Int. J. Syst. Evol. Microbiol.">
        <title>The Global Catalogue of Microorganisms (GCM) 10K type strain sequencing project: providing services to taxonomists for standard genome sequencing and annotation.</title>
        <authorList>
            <consortium name="The Broad Institute Genomics Platform"/>
            <consortium name="The Broad Institute Genome Sequencing Center for Infectious Disease"/>
            <person name="Wu L."/>
            <person name="Ma J."/>
        </authorList>
    </citation>
    <scope>NUCLEOTIDE SEQUENCE [LARGE SCALE GENOMIC DNA]</scope>
    <source>
        <strain evidence="3">DFY28</strain>
    </source>
</reference>
<dbReference type="Proteomes" id="UP001596098">
    <property type="component" value="Unassembled WGS sequence"/>
</dbReference>
<dbReference type="Gene3D" id="3.90.1340.10">
    <property type="entry name" value="Phage tail collar domain"/>
    <property type="match status" value="1"/>
</dbReference>
<dbReference type="Pfam" id="PF07484">
    <property type="entry name" value="Collar"/>
    <property type="match status" value="1"/>
</dbReference>
<dbReference type="EMBL" id="JBHSQI010000001">
    <property type="protein sequence ID" value="MFC6152434.1"/>
    <property type="molecule type" value="Genomic_DNA"/>
</dbReference>
<gene>
    <name evidence="2" type="ORF">ACFPWU_01985</name>
</gene>
<evidence type="ECO:0000313" key="2">
    <source>
        <dbReference type="EMBL" id="MFC6152434.1"/>
    </source>
</evidence>
<organism evidence="2 3">
    <name type="scientific">Nocardioides yefusunii</name>
    <dbReference type="NCBI Taxonomy" id="2500546"/>
    <lineage>
        <taxon>Bacteria</taxon>
        <taxon>Bacillati</taxon>
        <taxon>Actinomycetota</taxon>
        <taxon>Actinomycetes</taxon>
        <taxon>Propionibacteriales</taxon>
        <taxon>Nocardioidaceae</taxon>
        <taxon>Nocardioides</taxon>
    </lineage>
</organism>
<comment type="caution">
    <text evidence="2">The sequence shown here is derived from an EMBL/GenBank/DDBJ whole genome shotgun (WGS) entry which is preliminary data.</text>
</comment>
<dbReference type="SUPFAM" id="SSF88874">
    <property type="entry name" value="Receptor-binding domain of short tail fibre protein gp12"/>
    <property type="match status" value="1"/>
</dbReference>
<feature type="domain" description="Phage tail collar" evidence="1">
    <location>
        <begin position="7"/>
        <end position="63"/>
    </location>
</feature>
<evidence type="ECO:0000259" key="1">
    <source>
        <dbReference type="Pfam" id="PF07484"/>
    </source>
</evidence>
<evidence type="ECO:0000313" key="3">
    <source>
        <dbReference type="Proteomes" id="UP001596098"/>
    </source>
</evidence>
<sequence length="171" mass="17922">MSNPHVGEIRLFAGNFEPQGWMFCAGQTLPTSTHQALFALLGTTYGGNGITTFALPDMRGRVPIHQGNGLGLSGRALGERGGQEGVALLEQHIPGHTHQSAVSAKTATSRSSVGNVRAALPDGKKAYSQSASKVDVGRSSSAGGWRVHENRQPYLGLHYIIAVSGVFPSSS</sequence>
<dbReference type="RefSeq" id="WP_128220707.1">
    <property type="nucleotide sequence ID" value="NZ_CP034929.1"/>
</dbReference>
<accession>A0ABW1QSH9</accession>
<proteinExistence type="predicted"/>
<dbReference type="InterPro" id="IPR011083">
    <property type="entry name" value="Phage_tail_collar_dom"/>
</dbReference>
<name>A0ABW1QSH9_9ACTN</name>
<dbReference type="InterPro" id="IPR037053">
    <property type="entry name" value="Phage_tail_collar_dom_sf"/>
</dbReference>